<evidence type="ECO:0000313" key="1">
    <source>
        <dbReference type="EMBL" id="RAZ88523.1"/>
    </source>
</evidence>
<dbReference type="AlphaFoldDB" id="A0A330HJU8"/>
<organism evidence="1 2">
    <name type="scientific">Mesorhizobium hawassense</name>
    <dbReference type="NCBI Taxonomy" id="1209954"/>
    <lineage>
        <taxon>Bacteria</taxon>
        <taxon>Pseudomonadati</taxon>
        <taxon>Pseudomonadota</taxon>
        <taxon>Alphaproteobacteria</taxon>
        <taxon>Hyphomicrobiales</taxon>
        <taxon>Phyllobacteriaceae</taxon>
        <taxon>Mesorhizobium</taxon>
    </lineage>
</organism>
<keyword evidence="2" id="KW-1185">Reference proteome</keyword>
<protein>
    <submittedName>
        <fullName evidence="1">Uncharacterized protein</fullName>
    </submittedName>
</protein>
<dbReference type="OrthoDB" id="8440646at2"/>
<reference evidence="1 2" key="2">
    <citation type="submission" date="2018-07" db="EMBL/GenBank/DDBJ databases">
        <title>Diversity of Mesorhizobium strains in Brazil.</title>
        <authorList>
            <person name="Helene L.C.F."/>
            <person name="Dall'Agnol R."/>
            <person name="Delamuta J.R.M."/>
            <person name="Hungria M."/>
        </authorList>
    </citation>
    <scope>NUCLEOTIDE SEQUENCE [LARGE SCALE GENOMIC DNA]</scope>
    <source>
        <strain evidence="1 2">AC99b</strain>
    </source>
</reference>
<reference evidence="2" key="1">
    <citation type="submission" date="2018-06" db="EMBL/GenBank/DDBJ databases">
        <authorList>
            <person name="Helene L.C."/>
            <person name="Dall'Agnol R."/>
            <person name="Delamuta J.R."/>
            <person name="Hungria M."/>
        </authorList>
    </citation>
    <scope>NUCLEOTIDE SEQUENCE [LARGE SCALE GENOMIC DNA]</scope>
    <source>
        <strain evidence="2">AC99b</strain>
    </source>
</reference>
<name>A0A330HJU8_9HYPH</name>
<sequence length="310" mass="34382">MKTRVKTVVYRRAMWLDGHDPSKTLEYYLREAHKKLAKIGQRKFARADGQVIKGNKAHNNPGGGLLLHLVAGTPGDRASIVPAADDDLEEFEVGTAPAPARRDFMDGDVFALVRGNDVFLCSTVLKDGSFSTYCRQLLKKADVGDDADEFELQNVGNVDKMKLIKAQGVKAVEVRATLYEASINYVKRKTDTAGAVGAAFKHLKALFGDDVPVDLENVNVSLSLSFDTRRKEGRVVGRKLMDSVARDVIEDEDDDYVIVTGNNQRISQKEVFIRQKVSIDRHGKSVLRDSAWKALRKFESDLKESGIVAQ</sequence>
<comment type="caution">
    <text evidence="1">The sequence shown here is derived from an EMBL/GenBank/DDBJ whole genome shotgun (WGS) entry which is preliminary data.</text>
</comment>
<dbReference type="Proteomes" id="UP000251558">
    <property type="component" value="Unassembled WGS sequence"/>
</dbReference>
<proteinExistence type="predicted"/>
<dbReference type="EMBL" id="QMBP01000012">
    <property type="protein sequence ID" value="RAZ88523.1"/>
    <property type="molecule type" value="Genomic_DNA"/>
</dbReference>
<evidence type="ECO:0000313" key="2">
    <source>
        <dbReference type="Proteomes" id="UP000251558"/>
    </source>
</evidence>
<dbReference type="RefSeq" id="WP_146770314.1">
    <property type="nucleotide sequence ID" value="NZ_QMBP01000012.1"/>
</dbReference>
<gene>
    <name evidence="1" type="ORF">DPM33_23650</name>
</gene>
<accession>A0A330HJU8</accession>